<dbReference type="InterPro" id="IPR014756">
    <property type="entry name" value="Ig_E-set"/>
</dbReference>
<proteinExistence type="predicted"/>
<sequence length="877" mass="93104">MTRRGSWGLLLAGLCMLAACGPGVRSDFPSETPDPGVSEHAPAVEEVTTRWVDAEATAMELRVRGRNFSSRSTVRWREQALTTTFLGDTELSAVLPLNDAVSWTEAWLDVRDDGSSNRYVLPYPEPELLSASLEPEPLDSVTQGRFILTGRNLVTGSHVTYDEQLYPVTVRSTERADVELPFNAVLESMRGGLQLQLQTSRPQPQRSNTLTVRTDPPIVEFLGVSPSSLSTAGGNNTLFSALVLYVKNARFVTQVKWNGQPVQFARYTDGSALYLPLPQDARSKPGLVTLTLEAAGMEHVPAPYLLPIEDAPVVHRLVTPVIQTGSQVAWLTLQGEGWGSAVDVSWDDQLLELQHGSSGDVAYVSVPSAEMARPGLHSVRVRRKSDGALSRPHPVEVVDAAPAPGVLSLEPSVVSVGESPVRLRVHGNEFGPTSVIRIDGRERVSQNQGAYSISTLLEPGDLAEAGIHTVTVSSPGGGTSLPLLLNVDARRPAPHLASLSVPFATVGSGPMSLSVSGAGLGAYSVIRWNGAFLTTRWEPCCNGQYRLVADIPSDRLAQPGVARVTVFNPPPGGGASNAIDFAILAPGASAPELTPRSIELGSPNVTVTVRGGGFSTSTFVMVGSNSRTATFIDSTTVTVKLEAWELATERTLELQAVTPRPEGSVASASQFLHVIPPRTPVLRSVIPGVVSVGHWKKGEVRSLDLRGENFDSTDDSPLETRLSASLQWGNAAYPVQVNYGDWHSGEGPLADVPGEAVANPGAVEVRVSRASENGGTSLPALVNVVTERPVPRAFAVWPGNLRMGADSQLIRIEGSNLHASSVVRWNGQPLTTMKLSETFMGAVVPGALVASPTTARVTVETPAPGGGVSLALPVMVQ</sequence>
<protein>
    <recommendedName>
        <fullName evidence="4">IPT/TIG domain-containing protein</fullName>
    </recommendedName>
</protein>
<dbReference type="InterPro" id="IPR013783">
    <property type="entry name" value="Ig-like_fold"/>
</dbReference>
<dbReference type="Gene3D" id="2.60.40.10">
    <property type="entry name" value="Immunoglobulins"/>
    <property type="match status" value="1"/>
</dbReference>
<evidence type="ECO:0008006" key="4">
    <source>
        <dbReference type="Google" id="ProtNLM"/>
    </source>
</evidence>
<dbReference type="PROSITE" id="PS51257">
    <property type="entry name" value="PROKAR_LIPOPROTEIN"/>
    <property type="match status" value="1"/>
</dbReference>
<feature type="chain" id="PRO_5032848445" description="IPT/TIG domain-containing protein" evidence="1">
    <location>
        <begin position="22"/>
        <end position="877"/>
    </location>
</feature>
<evidence type="ECO:0000256" key="1">
    <source>
        <dbReference type="SAM" id="SignalP"/>
    </source>
</evidence>
<gene>
    <name evidence="2" type="ORF">HG543_30175</name>
</gene>
<reference evidence="2 3" key="1">
    <citation type="submission" date="2020-04" db="EMBL/GenBank/DDBJ databases">
        <title>Draft genome of Pyxidicoccus fallax type strain.</title>
        <authorList>
            <person name="Whitworth D.E."/>
        </authorList>
    </citation>
    <scope>NUCLEOTIDE SEQUENCE [LARGE SCALE GENOMIC DNA]</scope>
    <source>
        <strain evidence="2 3">DSM 14698</strain>
    </source>
</reference>
<name>A0A848LN66_9BACT</name>
<keyword evidence="1" id="KW-0732">Signal</keyword>
<evidence type="ECO:0000313" key="2">
    <source>
        <dbReference type="EMBL" id="NMO19102.1"/>
    </source>
</evidence>
<dbReference type="AlphaFoldDB" id="A0A848LN66"/>
<dbReference type="Proteomes" id="UP000518300">
    <property type="component" value="Unassembled WGS sequence"/>
</dbReference>
<dbReference type="EMBL" id="JABBJJ010000168">
    <property type="protein sequence ID" value="NMO19102.1"/>
    <property type="molecule type" value="Genomic_DNA"/>
</dbReference>
<organism evidence="2 3">
    <name type="scientific">Pyxidicoccus fallax</name>
    <dbReference type="NCBI Taxonomy" id="394095"/>
    <lineage>
        <taxon>Bacteria</taxon>
        <taxon>Pseudomonadati</taxon>
        <taxon>Myxococcota</taxon>
        <taxon>Myxococcia</taxon>
        <taxon>Myxococcales</taxon>
        <taxon>Cystobacterineae</taxon>
        <taxon>Myxococcaceae</taxon>
        <taxon>Pyxidicoccus</taxon>
    </lineage>
</organism>
<feature type="signal peptide" evidence="1">
    <location>
        <begin position="1"/>
        <end position="21"/>
    </location>
</feature>
<evidence type="ECO:0000313" key="3">
    <source>
        <dbReference type="Proteomes" id="UP000518300"/>
    </source>
</evidence>
<dbReference type="RefSeq" id="WP_169348357.1">
    <property type="nucleotide sequence ID" value="NZ_JABBJJ010000168.1"/>
</dbReference>
<keyword evidence="3" id="KW-1185">Reference proteome</keyword>
<accession>A0A848LN66</accession>
<comment type="caution">
    <text evidence="2">The sequence shown here is derived from an EMBL/GenBank/DDBJ whole genome shotgun (WGS) entry which is preliminary data.</text>
</comment>
<dbReference type="SUPFAM" id="SSF81296">
    <property type="entry name" value="E set domains"/>
    <property type="match status" value="3"/>
</dbReference>